<sequence>MSVANLIACSRMYNVTPAARACWDDLFFWLSGQAGVELKIISHPAPAPLSELWARPDMGAVFMCGYPLSLLAENERPTVLAAPVAHASWAGGRPCYASHIVVSKDGPVRTAADLPTAIWGWTVRDSQSGYNAPRDFLSGFLPERAPALRTVGPLLNPSGVVAALREGRIEVGAMDAYAYTLLSMHEPDAVVGLRIVATTRSLPCPTLVSSRTAPADMVSTLRQALLRAHESEDGRAALRPLAIERFDNPDVASYRVLAEAAEAVDQRLAAW</sequence>
<dbReference type="OrthoDB" id="6628089at2"/>
<dbReference type="RefSeq" id="WP_112099247.1">
    <property type="nucleotide sequence ID" value="NZ_QMBP01000010.1"/>
</dbReference>
<dbReference type="PANTHER" id="PTHR35841">
    <property type="entry name" value="PHOSPHONATES-BINDING PERIPLASMIC PROTEIN"/>
    <property type="match status" value="1"/>
</dbReference>
<organism evidence="1 2">
    <name type="scientific">Mesorhizobium hawassense</name>
    <dbReference type="NCBI Taxonomy" id="1209954"/>
    <lineage>
        <taxon>Bacteria</taxon>
        <taxon>Pseudomonadati</taxon>
        <taxon>Pseudomonadota</taxon>
        <taxon>Alphaproteobacteria</taxon>
        <taxon>Hyphomicrobiales</taxon>
        <taxon>Phyllobacteriaceae</taxon>
        <taxon>Mesorhizobium</taxon>
    </lineage>
</organism>
<proteinExistence type="predicted"/>
<protein>
    <submittedName>
        <fullName evidence="1">Phosphate ABC transporter substrate-binding protein</fullName>
    </submittedName>
</protein>
<evidence type="ECO:0000313" key="2">
    <source>
        <dbReference type="Proteomes" id="UP000251558"/>
    </source>
</evidence>
<dbReference type="PANTHER" id="PTHR35841:SF1">
    <property type="entry name" value="PHOSPHONATES-BINDING PERIPLASMIC PROTEIN"/>
    <property type="match status" value="1"/>
</dbReference>
<comment type="caution">
    <text evidence="1">The sequence shown here is derived from an EMBL/GenBank/DDBJ whole genome shotgun (WGS) entry which is preliminary data.</text>
</comment>
<dbReference type="Gene3D" id="3.40.190.10">
    <property type="entry name" value="Periplasmic binding protein-like II"/>
    <property type="match status" value="2"/>
</dbReference>
<dbReference type="SUPFAM" id="SSF53850">
    <property type="entry name" value="Periplasmic binding protein-like II"/>
    <property type="match status" value="1"/>
</dbReference>
<dbReference type="EMBL" id="QMBP01000010">
    <property type="protein sequence ID" value="RAZ88810.1"/>
    <property type="molecule type" value="Genomic_DNA"/>
</dbReference>
<dbReference type="Proteomes" id="UP000251558">
    <property type="component" value="Unassembled WGS sequence"/>
</dbReference>
<dbReference type="AlphaFoldDB" id="A0A330HLI5"/>
<reference evidence="1 2" key="1">
    <citation type="submission" date="2018-07" db="EMBL/GenBank/DDBJ databases">
        <title>Diversity of Mesorhizobium strains in Brazil.</title>
        <authorList>
            <person name="Helene L.C.F."/>
            <person name="Dall'Agnol R."/>
            <person name="Delamuta J.R.M."/>
            <person name="Hungria M."/>
        </authorList>
    </citation>
    <scope>NUCLEOTIDE SEQUENCE [LARGE SCALE GENOMIC DNA]</scope>
    <source>
        <strain evidence="1 2">AC99b</strain>
    </source>
</reference>
<gene>
    <name evidence="1" type="ORF">DPM33_20420</name>
</gene>
<name>A0A330HLI5_9HYPH</name>
<keyword evidence="2" id="KW-1185">Reference proteome</keyword>
<evidence type="ECO:0000313" key="1">
    <source>
        <dbReference type="EMBL" id="RAZ88810.1"/>
    </source>
</evidence>
<dbReference type="Pfam" id="PF12974">
    <property type="entry name" value="Phosphonate-bd"/>
    <property type="match status" value="1"/>
</dbReference>
<accession>A0A330HLI5</accession>